<keyword evidence="6" id="KW-0813">Transport</keyword>
<dbReference type="InterPro" id="IPR023395">
    <property type="entry name" value="MCP_dom_sf"/>
</dbReference>
<dbReference type="Pfam" id="PF00153">
    <property type="entry name" value="Mito_carr"/>
    <property type="match status" value="2"/>
</dbReference>
<accession>A0A3B4WZ64</accession>
<evidence type="ECO:0000256" key="3">
    <source>
        <dbReference type="ARBA" id="ARBA00022692"/>
    </source>
</evidence>
<dbReference type="PANTHER" id="PTHR47567">
    <property type="entry name" value="MITOCHONDRIAL SUBSTRATE/SOLUTE CARRIER"/>
    <property type="match status" value="1"/>
</dbReference>
<dbReference type="Ensembl" id="ENSSLDT00000009662.1">
    <property type="protein sequence ID" value="ENSSLDP00000009336.1"/>
    <property type="gene ID" value="ENSSLDG00000007425.1"/>
</dbReference>
<protein>
    <submittedName>
        <fullName evidence="8">Uncharacterized LOC111648024</fullName>
    </submittedName>
</protein>
<keyword evidence="3 5" id="KW-0812">Transmembrane</keyword>
<evidence type="ECO:0000313" key="9">
    <source>
        <dbReference type="Proteomes" id="UP000261360"/>
    </source>
</evidence>
<evidence type="ECO:0000256" key="4">
    <source>
        <dbReference type="ARBA" id="ARBA00023136"/>
    </source>
</evidence>
<keyword evidence="7" id="KW-1133">Transmembrane helix</keyword>
<dbReference type="PROSITE" id="PS50920">
    <property type="entry name" value="SOLCAR"/>
    <property type="match status" value="1"/>
</dbReference>
<comment type="similarity">
    <text evidence="2 6">Belongs to the mitochondrial carrier (TC 2.A.29) family.</text>
</comment>
<evidence type="ECO:0000256" key="5">
    <source>
        <dbReference type="PROSITE-ProRule" id="PRU00282"/>
    </source>
</evidence>
<evidence type="ECO:0000256" key="1">
    <source>
        <dbReference type="ARBA" id="ARBA00004141"/>
    </source>
</evidence>
<evidence type="ECO:0000256" key="2">
    <source>
        <dbReference type="ARBA" id="ARBA00006375"/>
    </source>
</evidence>
<dbReference type="InterPro" id="IPR018108">
    <property type="entry name" value="MCP_transmembrane"/>
</dbReference>
<dbReference type="STRING" id="1841481.ENSSLDP00000009336"/>
<dbReference type="Gene3D" id="1.50.40.10">
    <property type="entry name" value="Mitochondrial carrier domain"/>
    <property type="match status" value="1"/>
</dbReference>
<feature type="transmembrane region" description="Helical" evidence="7">
    <location>
        <begin position="21"/>
        <end position="42"/>
    </location>
</feature>
<name>A0A3B4WZ64_SERLL</name>
<dbReference type="GO" id="GO:0016020">
    <property type="term" value="C:membrane"/>
    <property type="evidence" value="ECO:0007669"/>
    <property type="project" value="UniProtKB-SubCell"/>
</dbReference>
<reference evidence="8" key="1">
    <citation type="submission" date="2025-08" db="UniProtKB">
        <authorList>
            <consortium name="Ensembl"/>
        </authorList>
    </citation>
    <scope>IDENTIFICATION</scope>
</reference>
<organism evidence="8 9">
    <name type="scientific">Seriola lalandi dorsalis</name>
    <dbReference type="NCBI Taxonomy" id="1841481"/>
    <lineage>
        <taxon>Eukaryota</taxon>
        <taxon>Metazoa</taxon>
        <taxon>Chordata</taxon>
        <taxon>Craniata</taxon>
        <taxon>Vertebrata</taxon>
        <taxon>Euteleostomi</taxon>
        <taxon>Actinopterygii</taxon>
        <taxon>Neopterygii</taxon>
        <taxon>Teleostei</taxon>
        <taxon>Neoteleostei</taxon>
        <taxon>Acanthomorphata</taxon>
        <taxon>Carangaria</taxon>
        <taxon>Carangiformes</taxon>
        <taxon>Carangidae</taxon>
        <taxon>Seriola</taxon>
    </lineage>
</organism>
<feature type="repeat" description="Solcar" evidence="5">
    <location>
        <begin position="108"/>
        <end position="188"/>
    </location>
</feature>
<keyword evidence="9" id="KW-1185">Reference proteome</keyword>
<proteinExistence type="inferred from homology"/>
<dbReference type="AlphaFoldDB" id="A0A3B4WZ64"/>
<reference evidence="8" key="2">
    <citation type="submission" date="2025-09" db="UniProtKB">
        <authorList>
            <consortium name="Ensembl"/>
        </authorList>
    </citation>
    <scope>IDENTIFICATION</scope>
</reference>
<comment type="subcellular location">
    <subcellularLocation>
        <location evidence="1">Membrane</location>
        <topology evidence="1">Multi-pass membrane protein</topology>
    </subcellularLocation>
</comment>
<evidence type="ECO:0000256" key="7">
    <source>
        <dbReference type="SAM" id="Phobius"/>
    </source>
</evidence>
<dbReference type="PANTHER" id="PTHR47567:SF1">
    <property type="entry name" value="NAD-DEPENDENT EPIMERASE_DEHYDRATASE DOMAIN-CONTAINING PROTEIN"/>
    <property type="match status" value="1"/>
</dbReference>
<keyword evidence="4 5" id="KW-0472">Membrane</keyword>
<dbReference type="Proteomes" id="UP000261360">
    <property type="component" value="Unplaced"/>
</dbReference>
<evidence type="ECO:0000313" key="8">
    <source>
        <dbReference type="Ensembl" id="ENSSLDP00000009336.1"/>
    </source>
</evidence>
<sequence length="293" mass="31206">MGKQAEVEPLSAVLKRAGKKALGGGLAGALAMVAQVGLLMWMRTTMNYQHANGLSTMEAISALYAMGGLARLYQGWQAALLQAPLSRFGDTAANAGVLAVLSGVGWMPEGLKTFFASWAAAGFRILITPVDALKTTLQVQGSAGLTILADRVAKDGVFTLWSGALASSFATFMGHYPWFVTYNYLQAKIPQAKGKFTGMMRNAFIGLCSSAVSDVVSNSIRVVKTKKQTAVEALTYMATISAIIAEDGVQGLFLRGLGTKLLTNGVSAMLFSVLWKYFEQLLTAKKEDPKKGQ</sequence>
<dbReference type="SUPFAM" id="SSF103506">
    <property type="entry name" value="Mitochondrial carrier"/>
    <property type="match status" value="1"/>
</dbReference>
<evidence type="ECO:0000256" key="6">
    <source>
        <dbReference type="RuleBase" id="RU000488"/>
    </source>
</evidence>